<reference evidence="3 4" key="1">
    <citation type="journal article" date="2019" name="Sci. Rep.">
        <title>Nanopore sequencing improves the draft genome of the human pathogenic amoeba Naegleria fowleri.</title>
        <authorList>
            <person name="Liechti N."/>
            <person name="Schurch N."/>
            <person name="Bruggmann R."/>
            <person name="Wittwer M."/>
        </authorList>
    </citation>
    <scope>NUCLEOTIDE SEQUENCE [LARGE SCALE GENOMIC DNA]</scope>
    <source>
        <strain evidence="3 4">ATCC 30894</strain>
    </source>
</reference>
<feature type="compositionally biased region" description="Low complexity" evidence="2">
    <location>
        <begin position="93"/>
        <end position="109"/>
    </location>
</feature>
<feature type="compositionally biased region" description="Polar residues" evidence="2">
    <location>
        <begin position="271"/>
        <end position="288"/>
    </location>
</feature>
<feature type="region of interest" description="Disordered" evidence="2">
    <location>
        <begin position="271"/>
        <end position="311"/>
    </location>
</feature>
<dbReference type="EMBL" id="VFQX01000036">
    <property type="protein sequence ID" value="KAF0976846.1"/>
    <property type="molecule type" value="Genomic_DNA"/>
</dbReference>
<keyword evidence="4" id="KW-1185">Reference proteome</keyword>
<organism evidence="3 4">
    <name type="scientific">Naegleria fowleri</name>
    <name type="common">Brain eating amoeba</name>
    <dbReference type="NCBI Taxonomy" id="5763"/>
    <lineage>
        <taxon>Eukaryota</taxon>
        <taxon>Discoba</taxon>
        <taxon>Heterolobosea</taxon>
        <taxon>Tetramitia</taxon>
        <taxon>Eutetramitia</taxon>
        <taxon>Vahlkampfiidae</taxon>
        <taxon>Naegleria</taxon>
    </lineage>
</organism>
<feature type="compositionally biased region" description="Gly residues" evidence="2">
    <location>
        <begin position="57"/>
        <end position="70"/>
    </location>
</feature>
<proteinExistence type="predicted"/>
<feature type="compositionally biased region" description="Low complexity" evidence="2">
    <location>
        <begin position="301"/>
        <end position="311"/>
    </location>
</feature>
<dbReference type="AlphaFoldDB" id="A0A6A5BPB8"/>
<evidence type="ECO:0000313" key="3">
    <source>
        <dbReference type="EMBL" id="KAF0976846.1"/>
    </source>
</evidence>
<gene>
    <name evidence="3" type="ORF">FDP41_004141</name>
</gene>
<evidence type="ECO:0000313" key="4">
    <source>
        <dbReference type="Proteomes" id="UP000444721"/>
    </source>
</evidence>
<dbReference type="VEuPathDB" id="AmoebaDB:NfTy_068800"/>
<sequence length="398" mass="45086">MIQQELQAPSVEIETEHLNQPLRMESHPFIPDIVDRNNNDNNYNNDNNNDHVHTLEVGGGGGSSGGGSSDGGSDPVVAATTLNHQSTNDNLPTITTTTTTTITTTSTTTGHERNFESEANELLIYVKDLVARNEELQQLLQEQQIQFEKEEKFLMETMTMNNFSPYKQKKALKKLIQRTIELKSQNMKYKTIFSLIRNAKSKEEMDHLLSIKEQLNDSHDPSLSDSRKDLLMNSEHIHENVCTTTTTTNTTTSPTSNSYHHSMVVMTTTCPSTSQQPLQTSPKFSSPKNFSNNHSNRRRWSSSSPTTTTTHFNVKNCTTNKNELNKNNNIHGMEHTNLTLPAVNSTISDLRNQLTKYKSKNQKLQQQVETWKNLVNKYEQMFGVVKVSLVEHQSDEKE</sequence>
<feature type="compositionally biased region" description="Polar residues" evidence="2">
    <location>
        <begin position="80"/>
        <end position="92"/>
    </location>
</feature>
<feature type="region of interest" description="Disordered" evidence="2">
    <location>
        <begin position="30"/>
        <end position="113"/>
    </location>
</feature>
<comment type="caution">
    <text evidence="3">The sequence shown here is derived from an EMBL/GenBank/DDBJ whole genome shotgun (WGS) entry which is preliminary data.</text>
</comment>
<dbReference type="Proteomes" id="UP000444721">
    <property type="component" value="Unassembled WGS sequence"/>
</dbReference>
<dbReference type="VEuPathDB" id="AmoebaDB:NF0088060"/>
<dbReference type="RefSeq" id="XP_044561559.1">
    <property type="nucleotide sequence ID" value="XM_044707524.1"/>
</dbReference>
<dbReference type="VEuPathDB" id="AmoebaDB:FDP41_004141"/>
<dbReference type="OrthoDB" id="10629350at2759"/>
<dbReference type="GeneID" id="68111359"/>
<name>A0A6A5BPB8_NAEFO</name>
<evidence type="ECO:0000256" key="2">
    <source>
        <dbReference type="SAM" id="MobiDB-lite"/>
    </source>
</evidence>
<feature type="coiled-coil region" evidence="1">
    <location>
        <begin position="347"/>
        <end position="381"/>
    </location>
</feature>
<feature type="coiled-coil region" evidence="1">
    <location>
        <begin position="126"/>
        <end position="153"/>
    </location>
</feature>
<protein>
    <submittedName>
        <fullName evidence="3">Uncharacterized protein</fullName>
    </submittedName>
</protein>
<keyword evidence="1" id="KW-0175">Coiled coil</keyword>
<accession>A0A6A5BPB8</accession>
<evidence type="ECO:0000256" key="1">
    <source>
        <dbReference type="SAM" id="Coils"/>
    </source>
</evidence>